<feature type="transmembrane region" description="Helical" evidence="1">
    <location>
        <begin position="733"/>
        <end position="758"/>
    </location>
</feature>
<keyword evidence="1" id="KW-0812">Transmembrane</keyword>
<evidence type="ECO:0000256" key="1">
    <source>
        <dbReference type="SAM" id="Phobius"/>
    </source>
</evidence>
<dbReference type="VEuPathDB" id="FungiDB:JI435_126700"/>
<dbReference type="InterPro" id="IPR021840">
    <property type="entry name" value="DUF3433"/>
</dbReference>
<dbReference type="PANTHER" id="PTHR37544">
    <property type="entry name" value="SPRAY-RELATED"/>
    <property type="match status" value="1"/>
</dbReference>
<feature type="transmembrane region" description="Helical" evidence="1">
    <location>
        <begin position="582"/>
        <end position="602"/>
    </location>
</feature>
<organism evidence="2 3">
    <name type="scientific">Phaeosphaeria nodorum (strain SN15 / ATCC MYA-4574 / FGSC 10173)</name>
    <name type="common">Glume blotch fungus</name>
    <name type="synonym">Parastagonospora nodorum</name>
    <dbReference type="NCBI Taxonomy" id="321614"/>
    <lineage>
        <taxon>Eukaryota</taxon>
        <taxon>Fungi</taxon>
        <taxon>Dikarya</taxon>
        <taxon>Ascomycota</taxon>
        <taxon>Pezizomycotina</taxon>
        <taxon>Dothideomycetes</taxon>
        <taxon>Pleosporomycetidae</taxon>
        <taxon>Pleosporales</taxon>
        <taxon>Pleosporineae</taxon>
        <taxon>Phaeosphaeriaceae</taxon>
        <taxon>Parastagonospora</taxon>
    </lineage>
</organism>
<dbReference type="Pfam" id="PF11915">
    <property type="entry name" value="DUF3433"/>
    <property type="match status" value="2"/>
</dbReference>
<name>A0A7U2IBP5_PHANO</name>
<feature type="transmembrane region" description="Helical" evidence="1">
    <location>
        <begin position="52"/>
        <end position="74"/>
    </location>
</feature>
<keyword evidence="1" id="KW-0472">Membrane</keyword>
<evidence type="ECO:0000313" key="3">
    <source>
        <dbReference type="Proteomes" id="UP000663193"/>
    </source>
</evidence>
<feature type="transmembrane region" description="Helical" evidence="1">
    <location>
        <begin position="94"/>
        <end position="114"/>
    </location>
</feature>
<dbReference type="EMBL" id="CP069043">
    <property type="protein sequence ID" value="QRD06924.1"/>
    <property type="molecule type" value="Genomic_DNA"/>
</dbReference>
<dbReference type="PANTHER" id="PTHR37544:SF3">
    <property type="entry name" value="SPRAY"/>
    <property type="match status" value="1"/>
</dbReference>
<accession>A0A7U2IBP5</accession>
<dbReference type="Proteomes" id="UP000663193">
    <property type="component" value="Chromosome 21"/>
</dbReference>
<proteinExistence type="predicted"/>
<gene>
    <name evidence="2" type="ORF">JI435_126700</name>
</gene>
<feature type="transmembrane region" description="Helical" evidence="1">
    <location>
        <begin position="1314"/>
        <end position="1336"/>
    </location>
</feature>
<protein>
    <submittedName>
        <fullName evidence="2">Uncharacterized protein</fullName>
    </submittedName>
</protein>
<reference evidence="3" key="1">
    <citation type="journal article" date="2021" name="BMC Genomics">
        <title>Chromosome-level genome assembly and manually-curated proteome of model necrotroph Parastagonospora nodorum Sn15 reveals a genome-wide trove of candidate effector homologs, and redundancy of virulence-related functions within an accessory chromosome.</title>
        <authorList>
            <person name="Bertazzoni S."/>
            <person name="Jones D.A.B."/>
            <person name="Phan H.T."/>
            <person name="Tan K.-C."/>
            <person name="Hane J.K."/>
        </authorList>
    </citation>
    <scope>NUCLEOTIDE SEQUENCE [LARGE SCALE GENOMIC DNA]</scope>
    <source>
        <strain evidence="3">SN15 / ATCC MYA-4574 / FGSC 10173)</strain>
    </source>
</reference>
<sequence>MAHAYSPVSPVEMQPPPTVNLNTTRTQTFHASNASRSGTFQKGGWLPFTLRWYYLVVPTVLSLCFGSVLVYLSIHSKQNHGLGDDNGSSAILFGWRFTPTLIAVLYAQMTVILFEDVKRTEPFTRLAKAPAGGTSAYGTLLQTPRAWWSIFIDVCFRRKKLGHTSWSLICAALINVIALMLISPLSSALLTSEEISVPKTVDFSRIISKADTQVPMLPTRETYYRTINALLRNVSTSAWVTDTSLTFPFWPTSESAQFGPNLESSFGTWNTETITLKSTYECEEMKLESADMAPQNFSGVYTTQRYGPFNGTQPMVTFKLASKDGCKYQLTIHPAVDLASAGGVTWSNASTFFPISSSILPLGGRPYVSGVSPTHLFARYQTSDQCKGRDIITLSSAWTAPLNRTWQSPSFIPLNQTYERSAEFRMRGILCESKYFMNNQSMEAAISGNKQQMLNSNSDLHENWQPLPESLINIKNFEAASMKNDWESYFDAKGMYLTETKPASGIYPGFSGMAPLLATSFNYNLTAMLENPNIAQRAASMKGRFFMETMREAFDNRDILEQDVTSGEATIIANRVVVLQEIGFTLAALFFASAVLLVVVFFSSRLRYRPLNLQSDPASTIGLSLMLQRRLGALGPVERMHNASRVDLYTGLQKEKYFTSDNILLKGDGNTDPPQKVKPKRNWRPRVIHVRTLLALGLVLTLVMVAILILNAFSARSQLSQVAFIYEANVSKLGLSFSTFAPISIAPTVVSIVVGLWWDQLDSTWRILQPFISMSRGPVPIRDGAGLTYRSKTWAGAAFKSGRQKHWVLLLIAIGSVLAQVLTVSMSALFERQTHNIAHPVSFPRSLEIRQVPVINEIKDGYNSVGSPADKVLDSLYLDASKNWLYGAGIQQTFNGSRLPWSSDGWSFLPVDLPTVFDNTSNQAIASSGTDGTDHTASFSTNVTMKTPAIRARLDCTVVEEITNTSSWITLYNLTNRSASFNPQYFSQINSSGEVELYSLEDYMFTGSDSRTFTMSSPTSVGCCQNGTILDPQQSLLGYWSPVLPPYRNRTVDEGFPYNGLTWPLKFTSKWIVGKAITMLDRGNTSYVYYKEIPRMQAAQCAPIIETAEASITFDSATGDVHSHTIDTVPLANDGAWSDVFTLHDAPKVESNDESFWPEYPQNVTTSFGILFVGALLGLADREHANGYSYEDLKQNAFVFRDPNNGINMDLMTYSMYTLAKKDPEALLNYTVLATHADRTFQTFFQHFVNSGLSPSRGGYAYQPINDDSMTTLTHSVDGNGTAIAEKSFPVLNTNRTVEASISQRIRVLHMNSIATYLSVAILIWLIFTTLIVVCLQRQYTRFMNRDVHLIADMLVLVAGSDNLLDLVQDKGVGLKKNKDVKTMLGWFRDRNGEVRWGVEVVGGRNAVEWVDAPKTGFHVPVKSPPSKLWGWRPWKKN</sequence>
<evidence type="ECO:0000313" key="2">
    <source>
        <dbReference type="EMBL" id="QRD06924.1"/>
    </source>
</evidence>
<feature type="transmembrane region" description="Helical" evidence="1">
    <location>
        <begin position="166"/>
        <end position="190"/>
    </location>
</feature>
<keyword evidence="3" id="KW-1185">Reference proteome</keyword>
<dbReference type="OrthoDB" id="3248909at2759"/>
<feature type="transmembrane region" description="Helical" evidence="1">
    <location>
        <begin position="807"/>
        <end position="830"/>
    </location>
</feature>
<keyword evidence="1" id="KW-1133">Transmembrane helix</keyword>
<feature type="transmembrane region" description="Helical" evidence="1">
    <location>
        <begin position="688"/>
        <end position="713"/>
    </location>
</feature>